<proteinExistence type="inferred from homology"/>
<reference evidence="16 17" key="1">
    <citation type="submission" date="2024-05" db="EMBL/GenBank/DDBJ databases">
        <title>Three bacterial strains, DH-69, EH-24, and ECK-19 isolated from coastal sediments.</title>
        <authorList>
            <person name="Ye Y.-Q."/>
            <person name="Du Z.-J."/>
        </authorList>
    </citation>
    <scope>NUCLEOTIDE SEQUENCE [LARGE SCALE GENOMIC DNA]</scope>
    <source>
        <strain evidence="16 17">ECK-19</strain>
    </source>
</reference>
<dbReference type="InterPro" id="IPR006258">
    <property type="entry name" value="Lipoamide_DH"/>
</dbReference>
<dbReference type="SUPFAM" id="SSF55424">
    <property type="entry name" value="FAD/NAD-linked reductases, dimerisation (C-terminal) domain"/>
    <property type="match status" value="1"/>
</dbReference>
<dbReference type="PRINTS" id="PR00368">
    <property type="entry name" value="FADPNR"/>
</dbReference>
<dbReference type="Pfam" id="PF07992">
    <property type="entry name" value="Pyr_redox_2"/>
    <property type="match status" value="1"/>
</dbReference>
<comment type="catalytic activity">
    <reaction evidence="12 13">
        <text>N(6)-[(R)-dihydrolipoyl]-L-lysyl-[protein] + NAD(+) = N(6)-[(R)-lipoyl]-L-lysyl-[protein] + NADH + H(+)</text>
        <dbReference type="Rhea" id="RHEA:15045"/>
        <dbReference type="Rhea" id="RHEA-COMP:10474"/>
        <dbReference type="Rhea" id="RHEA-COMP:10475"/>
        <dbReference type="ChEBI" id="CHEBI:15378"/>
        <dbReference type="ChEBI" id="CHEBI:57540"/>
        <dbReference type="ChEBI" id="CHEBI:57945"/>
        <dbReference type="ChEBI" id="CHEBI:83099"/>
        <dbReference type="ChEBI" id="CHEBI:83100"/>
        <dbReference type="EC" id="1.8.1.4"/>
    </reaction>
</comment>
<comment type="caution">
    <text evidence="16">The sequence shown here is derived from an EMBL/GenBank/DDBJ whole genome shotgun (WGS) entry which is preliminary data.</text>
</comment>
<dbReference type="InterPro" id="IPR001100">
    <property type="entry name" value="Pyr_nuc-diS_OxRdtase"/>
</dbReference>
<evidence type="ECO:0000256" key="7">
    <source>
        <dbReference type="ARBA" id="ARBA00022827"/>
    </source>
</evidence>
<dbReference type="RefSeq" id="WP_369314091.1">
    <property type="nucleotide sequence ID" value="NZ_JBEHZE010000001.1"/>
</dbReference>
<dbReference type="EC" id="1.8.1.4" evidence="3 13"/>
<dbReference type="InterPro" id="IPR012999">
    <property type="entry name" value="Pyr_OxRdtase_I_AS"/>
</dbReference>
<gene>
    <name evidence="16" type="primary">lpdA</name>
    <name evidence="16" type="ORF">ABFZ84_11145</name>
</gene>
<dbReference type="InterPro" id="IPR036188">
    <property type="entry name" value="FAD/NAD-bd_sf"/>
</dbReference>
<keyword evidence="17" id="KW-1185">Reference proteome</keyword>
<keyword evidence="8 13" id="KW-0560">Oxidoreductase</keyword>
<evidence type="ECO:0000256" key="12">
    <source>
        <dbReference type="ARBA" id="ARBA00049187"/>
    </source>
</evidence>
<protein>
    <recommendedName>
        <fullName evidence="4 13">Dihydrolipoyl dehydrogenase</fullName>
        <ecNumber evidence="3 13">1.8.1.4</ecNumber>
    </recommendedName>
</protein>
<dbReference type="InterPro" id="IPR050151">
    <property type="entry name" value="Class-I_Pyr_Nuc-Dis_Oxidored"/>
</dbReference>
<evidence type="ECO:0000259" key="15">
    <source>
        <dbReference type="Pfam" id="PF07992"/>
    </source>
</evidence>
<comment type="subcellular location">
    <subcellularLocation>
        <location evidence="1">Cytoplasm</location>
    </subcellularLocation>
</comment>
<keyword evidence="5" id="KW-0963">Cytoplasm</keyword>
<accession>A0ABV3Z5L2</accession>
<dbReference type="GO" id="GO:0004148">
    <property type="term" value="F:dihydrolipoyl dehydrogenase (NADH) activity"/>
    <property type="evidence" value="ECO:0007669"/>
    <property type="project" value="UniProtKB-EC"/>
</dbReference>
<dbReference type="EMBL" id="JBEHZE010000001">
    <property type="protein sequence ID" value="MEX6634100.1"/>
    <property type="molecule type" value="Genomic_DNA"/>
</dbReference>
<evidence type="ECO:0000256" key="3">
    <source>
        <dbReference type="ARBA" id="ARBA00012608"/>
    </source>
</evidence>
<evidence type="ECO:0000256" key="13">
    <source>
        <dbReference type="RuleBase" id="RU003692"/>
    </source>
</evidence>
<organism evidence="16 17">
    <name type="scientific">Hyphococcus lacteus</name>
    <dbReference type="NCBI Taxonomy" id="3143536"/>
    <lineage>
        <taxon>Bacteria</taxon>
        <taxon>Pseudomonadati</taxon>
        <taxon>Pseudomonadota</taxon>
        <taxon>Alphaproteobacteria</taxon>
        <taxon>Parvularculales</taxon>
        <taxon>Parvularculaceae</taxon>
        <taxon>Hyphococcus</taxon>
    </lineage>
</organism>
<dbReference type="InterPro" id="IPR004099">
    <property type="entry name" value="Pyr_nucl-diS_OxRdtase_dimer"/>
</dbReference>
<evidence type="ECO:0000259" key="14">
    <source>
        <dbReference type="Pfam" id="PF02852"/>
    </source>
</evidence>
<dbReference type="Proteomes" id="UP001560685">
    <property type="component" value="Unassembled WGS sequence"/>
</dbReference>
<evidence type="ECO:0000256" key="9">
    <source>
        <dbReference type="ARBA" id="ARBA00023027"/>
    </source>
</evidence>
<dbReference type="Pfam" id="PF02852">
    <property type="entry name" value="Pyr_redox_dim"/>
    <property type="match status" value="1"/>
</dbReference>
<evidence type="ECO:0000256" key="1">
    <source>
        <dbReference type="ARBA" id="ARBA00004496"/>
    </source>
</evidence>
<evidence type="ECO:0000256" key="4">
    <source>
        <dbReference type="ARBA" id="ARBA00016961"/>
    </source>
</evidence>
<sequence length="471" mass="50143">MAEVNCDLVVIGSGPGGYVAAIRASQLGMKTVIIERDALGGVCLNWGCIPTKALLRTAEVYTNMKHAESFGLKAEGIGFDLDAVVKRSRGVSAQMEKGIGYLMKKNKVEVINGTARLEKGTNAPTVKVKTKDGETTVKAKHVIVATGARARTIPQAGLEPDGKFIWTAKEAMVPDVMPKKLLVIGSGAIGIEFASFYNALGAETTVVEMVDRILPAEDAEISKFAEKQFKKQGMKILTSASVEKLDKGKDSVKATIKLKDGKTETVEADRVVLAIGITGNTENLGLEAVGAKIDRGHVVVNEWLETGVKGLYAIGDIVGAPWLAHKASHEGTICVEKIAGQKGVHPLKVSLIPGCTYSNPQIASVGLTEAKAKEQGHKVKVGRFPFNGNGKAVALGEPEGMVKTVFDEKTGELLGAHMIGAEVTELIQGFGLARSMEAVEEDLMHAIFPHPTLSEMMHESVLDAYGKVIHI</sequence>
<dbReference type="PANTHER" id="PTHR22912:SF217">
    <property type="entry name" value="DIHYDROLIPOYL DEHYDROGENASE"/>
    <property type="match status" value="1"/>
</dbReference>
<comment type="cofactor">
    <cofactor evidence="13">
        <name>FAD</name>
        <dbReference type="ChEBI" id="CHEBI:57692"/>
    </cofactor>
    <text evidence="13">Binds 1 FAD per subunit.</text>
</comment>
<keyword evidence="11 13" id="KW-0676">Redox-active center</keyword>
<evidence type="ECO:0000256" key="2">
    <source>
        <dbReference type="ARBA" id="ARBA00007532"/>
    </source>
</evidence>
<keyword evidence="9 13" id="KW-0520">NAD</keyword>
<comment type="miscellaneous">
    <text evidence="13">The active site is a redox-active disulfide bond.</text>
</comment>
<evidence type="ECO:0000313" key="16">
    <source>
        <dbReference type="EMBL" id="MEX6634100.1"/>
    </source>
</evidence>
<evidence type="ECO:0000256" key="8">
    <source>
        <dbReference type="ARBA" id="ARBA00023002"/>
    </source>
</evidence>
<evidence type="ECO:0000313" key="17">
    <source>
        <dbReference type="Proteomes" id="UP001560685"/>
    </source>
</evidence>
<dbReference type="SUPFAM" id="SSF51905">
    <property type="entry name" value="FAD/NAD(P)-binding domain"/>
    <property type="match status" value="1"/>
</dbReference>
<dbReference type="InterPro" id="IPR023753">
    <property type="entry name" value="FAD/NAD-binding_dom"/>
</dbReference>
<keyword evidence="10" id="KW-1015">Disulfide bond</keyword>
<comment type="similarity">
    <text evidence="2 13">Belongs to the class-I pyridine nucleotide-disulfide oxidoreductase family.</text>
</comment>
<evidence type="ECO:0000256" key="6">
    <source>
        <dbReference type="ARBA" id="ARBA00022630"/>
    </source>
</evidence>
<dbReference type="InterPro" id="IPR016156">
    <property type="entry name" value="FAD/NAD-linked_Rdtase_dimer_sf"/>
</dbReference>
<dbReference type="PIRSF" id="PIRSF000350">
    <property type="entry name" value="Mercury_reductase_MerA"/>
    <property type="match status" value="1"/>
</dbReference>
<dbReference type="PROSITE" id="PS00076">
    <property type="entry name" value="PYRIDINE_REDOX_1"/>
    <property type="match status" value="1"/>
</dbReference>
<evidence type="ECO:0000256" key="11">
    <source>
        <dbReference type="ARBA" id="ARBA00023284"/>
    </source>
</evidence>
<dbReference type="PANTHER" id="PTHR22912">
    <property type="entry name" value="DISULFIDE OXIDOREDUCTASE"/>
    <property type="match status" value="1"/>
</dbReference>
<dbReference type="Gene3D" id="3.50.50.60">
    <property type="entry name" value="FAD/NAD(P)-binding domain"/>
    <property type="match status" value="2"/>
</dbReference>
<evidence type="ECO:0000256" key="5">
    <source>
        <dbReference type="ARBA" id="ARBA00022490"/>
    </source>
</evidence>
<feature type="domain" description="Pyridine nucleotide-disulphide oxidoreductase dimerisation" evidence="14">
    <location>
        <begin position="352"/>
        <end position="460"/>
    </location>
</feature>
<dbReference type="Gene3D" id="3.30.390.30">
    <property type="match status" value="1"/>
</dbReference>
<keyword evidence="7 13" id="KW-0274">FAD</keyword>
<keyword evidence="6 13" id="KW-0285">Flavoprotein</keyword>
<name>A0ABV3Z5L2_9PROT</name>
<evidence type="ECO:0000256" key="10">
    <source>
        <dbReference type="ARBA" id="ARBA00023157"/>
    </source>
</evidence>
<dbReference type="NCBIfam" id="TIGR01350">
    <property type="entry name" value="lipoamide_DH"/>
    <property type="match status" value="1"/>
</dbReference>
<dbReference type="PRINTS" id="PR00411">
    <property type="entry name" value="PNDRDTASEI"/>
</dbReference>
<feature type="domain" description="FAD/NAD(P)-binding" evidence="15">
    <location>
        <begin position="7"/>
        <end position="331"/>
    </location>
</feature>